<sequence length="267" mass="31408">MIEQCKHFIEEWLVENYSRRDIFFELDECWDVLSNQEVEPMQVIHIFDELKNRNMISHTFTLQFYSVAKQNSPEMEYVMSVLQYNDTLYSQPFVQFTNNGCWDKKKTLDFFAKVLSFNASGEEQNPVNQENLDPEDHLTNESADEETEQRILSTALPKDRQIHFQPLLIGGEDEMEKNLEQSERHSFTFYPDSSITDPDPSRSIHPHQDISAQLEHVIHQLETGIELSARIYLKQGDIKELMRILLEVQNELCEIKNSLDNEMKQEA</sequence>
<feature type="region of interest" description="Disordered" evidence="1">
    <location>
        <begin position="122"/>
        <end position="144"/>
    </location>
</feature>
<dbReference type="AlphaFoldDB" id="A0A1I3R9W0"/>
<dbReference type="STRING" id="46223.SAMN05421852_10983"/>
<evidence type="ECO:0000256" key="1">
    <source>
        <dbReference type="SAM" id="MobiDB-lite"/>
    </source>
</evidence>
<dbReference type="RefSeq" id="WP_093230185.1">
    <property type="nucleotide sequence ID" value="NZ_FORR01000009.1"/>
</dbReference>
<evidence type="ECO:0000313" key="3">
    <source>
        <dbReference type="Proteomes" id="UP000199545"/>
    </source>
</evidence>
<gene>
    <name evidence="2" type="ORF">SAMN05421852_10983</name>
</gene>
<organism evidence="2 3">
    <name type="scientific">Thermoflavimicrobium dichotomicum</name>
    <dbReference type="NCBI Taxonomy" id="46223"/>
    <lineage>
        <taxon>Bacteria</taxon>
        <taxon>Bacillati</taxon>
        <taxon>Bacillota</taxon>
        <taxon>Bacilli</taxon>
        <taxon>Bacillales</taxon>
        <taxon>Thermoactinomycetaceae</taxon>
        <taxon>Thermoflavimicrobium</taxon>
    </lineage>
</organism>
<accession>A0A1I3R9W0</accession>
<keyword evidence="3" id="KW-1185">Reference proteome</keyword>
<name>A0A1I3R9W0_9BACL</name>
<evidence type="ECO:0000313" key="2">
    <source>
        <dbReference type="EMBL" id="SFJ42840.1"/>
    </source>
</evidence>
<dbReference type="OrthoDB" id="2996631at2"/>
<dbReference type="EMBL" id="FORR01000009">
    <property type="protein sequence ID" value="SFJ42840.1"/>
    <property type="molecule type" value="Genomic_DNA"/>
</dbReference>
<feature type="compositionally biased region" description="Polar residues" evidence="1">
    <location>
        <begin position="122"/>
        <end position="131"/>
    </location>
</feature>
<proteinExistence type="predicted"/>
<dbReference type="Proteomes" id="UP000199545">
    <property type="component" value="Unassembled WGS sequence"/>
</dbReference>
<protein>
    <submittedName>
        <fullName evidence="2">Uncharacterized protein</fullName>
    </submittedName>
</protein>
<reference evidence="2 3" key="1">
    <citation type="submission" date="2016-10" db="EMBL/GenBank/DDBJ databases">
        <authorList>
            <person name="de Groot N.N."/>
        </authorList>
    </citation>
    <scope>NUCLEOTIDE SEQUENCE [LARGE SCALE GENOMIC DNA]</scope>
    <source>
        <strain evidence="2 3">DSM 44778</strain>
    </source>
</reference>